<dbReference type="PIRSF" id="PIRSF002070">
    <property type="entry name" value="SSB"/>
    <property type="match status" value="1"/>
</dbReference>
<dbReference type="InterPro" id="IPR000424">
    <property type="entry name" value="Primosome_PriB/ssb"/>
</dbReference>
<dbReference type="CDD" id="cd04496">
    <property type="entry name" value="SSB_OBF"/>
    <property type="match status" value="1"/>
</dbReference>
<dbReference type="AlphaFoldDB" id="A0A0F9G6F8"/>
<protein>
    <recommendedName>
        <fullName evidence="3">Single-stranded DNA-binding protein</fullName>
    </recommendedName>
</protein>
<sequence length="126" mass="13930">MPDLKQPQINSLIISGRLTADPEVKSVGSDGKYVCNTSIATDSGWGDNKKSIFLDCTCWGKTAEIIGELKKGSPVVLEGRIHMDEWEDRKTGAKRTKIAMTVNRVHGLAWDTARDHKPEESESTPF</sequence>
<dbReference type="PANTHER" id="PTHR10302">
    <property type="entry name" value="SINGLE-STRANDED DNA-BINDING PROTEIN"/>
    <property type="match status" value="1"/>
</dbReference>
<reference evidence="2" key="1">
    <citation type="journal article" date="2015" name="Nature">
        <title>Complex archaea that bridge the gap between prokaryotes and eukaryotes.</title>
        <authorList>
            <person name="Spang A."/>
            <person name="Saw J.H."/>
            <person name="Jorgensen S.L."/>
            <person name="Zaremba-Niedzwiedzka K."/>
            <person name="Martijn J."/>
            <person name="Lind A.E."/>
            <person name="van Eijk R."/>
            <person name="Schleper C."/>
            <person name="Guy L."/>
            <person name="Ettema T.J."/>
        </authorList>
    </citation>
    <scope>NUCLEOTIDE SEQUENCE</scope>
</reference>
<dbReference type="InterPro" id="IPR012340">
    <property type="entry name" value="NA-bd_OB-fold"/>
</dbReference>
<gene>
    <name evidence="2" type="ORF">LCGC14_1948770</name>
</gene>
<organism evidence="2">
    <name type="scientific">marine sediment metagenome</name>
    <dbReference type="NCBI Taxonomy" id="412755"/>
    <lineage>
        <taxon>unclassified sequences</taxon>
        <taxon>metagenomes</taxon>
        <taxon>ecological metagenomes</taxon>
    </lineage>
</organism>
<dbReference type="Pfam" id="PF00436">
    <property type="entry name" value="SSB"/>
    <property type="match status" value="1"/>
</dbReference>
<dbReference type="EMBL" id="LAZR01021232">
    <property type="protein sequence ID" value="KKL86036.1"/>
    <property type="molecule type" value="Genomic_DNA"/>
</dbReference>
<dbReference type="Gene3D" id="2.40.50.140">
    <property type="entry name" value="Nucleic acid-binding proteins"/>
    <property type="match status" value="1"/>
</dbReference>
<dbReference type="PANTHER" id="PTHR10302:SF0">
    <property type="entry name" value="SINGLE-STRANDED DNA-BINDING PROTEIN, MITOCHONDRIAL"/>
    <property type="match status" value="1"/>
</dbReference>
<evidence type="ECO:0000256" key="1">
    <source>
        <dbReference type="ARBA" id="ARBA00023125"/>
    </source>
</evidence>
<evidence type="ECO:0008006" key="3">
    <source>
        <dbReference type="Google" id="ProtNLM"/>
    </source>
</evidence>
<proteinExistence type="inferred from homology"/>
<keyword evidence="1" id="KW-0238">DNA-binding</keyword>
<dbReference type="PROSITE" id="PS50935">
    <property type="entry name" value="SSB"/>
    <property type="match status" value="1"/>
</dbReference>
<accession>A0A0F9G6F8</accession>
<dbReference type="InterPro" id="IPR011344">
    <property type="entry name" value="ssDNA-bd"/>
</dbReference>
<dbReference type="HAMAP" id="MF_00984">
    <property type="entry name" value="SSB"/>
    <property type="match status" value="1"/>
</dbReference>
<dbReference type="GO" id="GO:0003697">
    <property type="term" value="F:single-stranded DNA binding"/>
    <property type="evidence" value="ECO:0007669"/>
    <property type="project" value="InterPro"/>
</dbReference>
<dbReference type="GO" id="GO:0009295">
    <property type="term" value="C:nucleoid"/>
    <property type="evidence" value="ECO:0007669"/>
    <property type="project" value="TreeGrafter"/>
</dbReference>
<dbReference type="NCBIfam" id="TIGR00621">
    <property type="entry name" value="ssb"/>
    <property type="match status" value="1"/>
</dbReference>
<dbReference type="SUPFAM" id="SSF50249">
    <property type="entry name" value="Nucleic acid-binding proteins"/>
    <property type="match status" value="1"/>
</dbReference>
<evidence type="ECO:0000313" key="2">
    <source>
        <dbReference type="EMBL" id="KKL86036.1"/>
    </source>
</evidence>
<comment type="caution">
    <text evidence="2">The sequence shown here is derived from an EMBL/GenBank/DDBJ whole genome shotgun (WGS) entry which is preliminary data.</text>
</comment>
<dbReference type="GO" id="GO:0006260">
    <property type="term" value="P:DNA replication"/>
    <property type="evidence" value="ECO:0007669"/>
    <property type="project" value="InterPro"/>
</dbReference>
<name>A0A0F9G6F8_9ZZZZ</name>